<dbReference type="EMBL" id="CP002360">
    <property type="protein sequence ID" value="AEE97625.1"/>
    <property type="molecule type" value="Genomic_DNA"/>
</dbReference>
<gene>
    <name evidence="1" type="ordered locus">Mahau_2467</name>
</gene>
<dbReference type="STRING" id="697281.Mahau_2467"/>
<sequence length="119" mass="13884">MAPEFRDVYNLEPEIPYRGFYNMEYPAYFYISKGKRLAIIININSIEFKPRRVRIVYRQEYAIGISEPEFIGPEEVIPGLRLDRAPMVLITLLDAAKYPKGIKDQDALLKQLLERAGKF</sequence>
<keyword evidence="2" id="KW-1185">Reference proteome</keyword>
<evidence type="ECO:0000313" key="1">
    <source>
        <dbReference type="EMBL" id="AEE97625.1"/>
    </source>
</evidence>
<name>F3ZXE4_MAHA5</name>
<dbReference type="AlphaFoldDB" id="F3ZXE4"/>
<dbReference type="KEGG" id="mas:Mahau_2467"/>
<dbReference type="RefSeq" id="WP_013782051.1">
    <property type="nucleotide sequence ID" value="NC_015520.1"/>
</dbReference>
<dbReference type="HOGENOM" id="CLU_2058541_0_0_9"/>
<reference evidence="2" key="1">
    <citation type="submission" date="2010-11" db="EMBL/GenBank/DDBJ databases">
        <title>The complete genome of Mahella australiensis DSM 15567.</title>
        <authorList>
            <consortium name="US DOE Joint Genome Institute (JGI-PGF)"/>
            <person name="Lucas S."/>
            <person name="Copeland A."/>
            <person name="Lapidus A."/>
            <person name="Bruce D."/>
            <person name="Goodwin L."/>
            <person name="Pitluck S."/>
            <person name="Kyrpides N."/>
            <person name="Mavromatis K."/>
            <person name="Pagani I."/>
            <person name="Ivanova N."/>
            <person name="Teshima H."/>
            <person name="Brettin T."/>
            <person name="Detter J.C."/>
            <person name="Han C."/>
            <person name="Tapia R."/>
            <person name="Land M."/>
            <person name="Hauser L."/>
            <person name="Markowitz V."/>
            <person name="Cheng J.-F."/>
            <person name="Hugenholtz P."/>
            <person name="Woyke T."/>
            <person name="Wu D."/>
            <person name="Spring S."/>
            <person name="Pukall R."/>
            <person name="Steenblock K."/>
            <person name="Schneider S."/>
            <person name="Klenk H.-P."/>
            <person name="Eisen J.A."/>
        </authorList>
    </citation>
    <scope>NUCLEOTIDE SEQUENCE [LARGE SCALE GENOMIC DNA]</scope>
    <source>
        <strain evidence="2">DSM 15567 / CIP 107919 / 50-1 BON</strain>
    </source>
</reference>
<dbReference type="Proteomes" id="UP000008457">
    <property type="component" value="Chromosome"/>
</dbReference>
<evidence type="ECO:0000313" key="2">
    <source>
        <dbReference type="Proteomes" id="UP000008457"/>
    </source>
</evidence>
<protein>
    <submittedName>
        <fullName evidence="1">Uncharacterized protein</fullName>
    </submittedName>
</protein>
<reference evidence="1 2" key="2">
    <citation type="journal article" date="2011" name="Stand. Genomic Sci.">
        <title>Complete genome sequence of Mahella australiensis type strain (50-1 BON).</title>
        <authorList>
            <person name="Sikorski J."/>
            <person name="Teshima H."/>
            <person name="Nolan M."/>
            <person name="Lucas S."/>
            <person name="Hammon N."/>
            <person name="Deshpande S."/>
            <person name="Cheng J.F."/>
            <person name="Pitluck S."/>
            <person name="Liolios K."/>
            <person name="Pagani I."/>
            <person name="Ivanova N."/>
            <person name="Huntemann M."/>
            <person name="Mavromatis K."/>
            <person name="Ovchinikova G."/>
            <person name="Pati A."/>
            <person name="Tapia R."/>
            <person name="Han C."/>
            <person name="Goodwin L."/>
            <person name="Chen A."/>
            <person name="Palaniappan K."/>
            <person name="Land M."/>
            <person name="Hauser L."/>
            <person name="Ngatchou-Djao O.D."/>
            <person name="Rohde M."/>
            <person name="Pukall R."/>
            <person name="Spring S."/>
            <person name="Abt B."/>
            <person name="Goker M."/>
            <person name="Detter J.C."/>
            <person name="Woyke T."/>
            <person name="Bristow J."/>
            <person name="Markowitz V."/>
            <person name="Hugenholtz P."/>
            <person name="Eisen J.A."/>
            <person name="Kyrpides N.C."/>
            <person name="Klenk H.P."/>
            <person name="Lapidus A."/>
        </authorList>
    </citation>
    <scope>NUCLEOTIDE SEQUENCE [LARGE SCALE GENOMIC DNA]</scope>
    <source>
        <strain evidence="2">DSM 15567 / CIP 107919 / 50-1 BON</strain>
    </source>
</reference>
<organism evidence="1 2">
    <name type="scientific">Mahella australiensis (strain DSM 15567 / CIP 107919 / 50-1 BON)</name>
    <dbReference type="NCBI Taxonomy" id="697281"/>
    <lineage>
        <taxon>Bacteria</taxon>
        <taxon>Bacillati</taxon>
        <taxon>Bacillota</taxon>
        <taxon>Clostridia</taxon>
        <taxon>Thermoanaerobacterales</taxon>
        <taxon>Thermoanaerobacterales Family IV. Incertae Sedis</taxon>
        <taxon>Mahella</taxon>
    </lineage>
</organism>
<accession>F3ZXE4</accession>
<proteinExistence type="predicted"/>